<name>A0A7L4UTI9_BALHA</name>
<evidence type="ECO:0000256" key="2">
    <source>
        <dbReference type="SAM" id="SignalP"/>
    </source>
</evidence>
<organism evidence="3 4">
    <name type="scientific">Balneicella halophila</name>
    <dbReference type="NCBI Taxonomy" id="1537566"/>
    <lineage>
        <taxon>Bacteria</taxon>
        <taxon>Pseudomonadati</taxon>
        <taxon>Bacteroidota</taxon>
        <taxon>Bacteroidia</taxon>
        <taxon>Bacteroidales</taxon>
        <taxon>Balneicellaceae</taxon>
        <taxon>Balneicella</taxon>
    </lineage>
</organism>
<reference evidence="3 4" key="1">
    <citation type="submission" date="2018-05" db="EMBL/GenBank/DDBJ databases">
        <title>Genomic Encyclopedia of Type Strains, Phase IV (KMG-IV): sequencing the most valuable type-strain genomes for metagenomic binning, comparative biology and taxonomic classification.</title>
        <authorList>
            <person name="Goeker M."/>
        </authorList>
    </citation>
    <scope>NUCLEOTIDE SEQUENCE [LARGE SCALE GENOMIC DNA]</scope>
    <source>
        <strain evidence="3 4">DSM 28579</strain>
    </source>
</reference>
<evidence type="ECO:0000313" key="4">
    <source>
        <dbReference type="Proteomes" id="UP000251835"/>
    </source>
</evidence>
<keyword evidence="1" id="KW-0472">Membrane</keyword>
<feature type="signal peptide" evidence="2">
    <location>
        <begin position="1"/>
        <end position="21"/>
    </location>
</feature>
<dbReference type="AlphaFoldDB" id="A0A7L4UTI9"/>
<accession>A0A7L4UTI9</accession>
<sequence length="321" mass="36707">MIKKIVKIFLILLISITSANAQQDSIPPVVQIDTTVFSIGDQIHFRLSLPVPKGKEAIFPDFKEKIGESLEIISKTIDTLELKDNIQQITHDYLVTSFDTGYIFIPPFEVGIVEEGYNSTMTTDSAMLYVNYPIVDMEKGIFDIKPPADLPFKFSEWLPYAKIIGIIFLVILAIVAILLYYFLIYKKKKEKKQEEIVDNRPADVKALEALSDLKAKKLWQNDRVKLYYSELTDIIRHYLDERYGMHTMESTSSEILTAIKLQDVKPENIDCLRDIFSRADMAKFAKGNPLPDENDKSWSDAVQFVQHTKEIIINTEKGGAK</sequence>
<protein>
    <recommendedName>
        <fullName evidence="5">Oxygen tolerance protein BatD</fullName>
    </recommendedName>
</protein>
<dbReference type="Proteomes" id="UP000251835">
    <property type="component" value="Unassembled WGS sequence"/>
</dbReference>
<feature type="transmembrane region" description="Helical" evidence="1">
    <location>
        <begin position="157"/>
        <end position="183"/>
    </location>
</feature>
<comment type="caution">
    <text evidence="3">The sequence shown here is derived from an EMBL/GenBank/DDBJ whole genome shotgun (WGS) entry which is preliminary data.</text>
</comment>
<keyword evidence="4" id="KW-1185">Reference proteome</keyword>
<keyword evidence="1" id="KW-0812">Transmembrane</keyword>
<proteinExistence type="predicted"/>
<evidence type="ECO:0000313" key="3">
    <source>
        <dbReference type="EMBL" id="PVX52504.1"/>
    </source>
</evidence>
<dbReference type="RefSeq" id="WP_116496034.1">
    <property type="nucleotide sequence ID" value="NZ_QENZ01000003.1"/>
</dbReference>
<dbReference type="EMBL" id="QENZ01000003">
    <property type="protein sequence ID" value="PVX52504.1"/>
    <property type="molecule type" value="Genomic_DNA"/>
</dbReference>
<dbReference type="OrthoDB" id="9807384at2"/>
<evidence type="ECO:0000256" key="1">
    <source>
        <dbReference type="SAM" id="Phobius"/>
    </source>
</evidence>
<keyword evidence="2" id="KW-0732">Signal</keyword>
<evidence type="ECO:0008006" key="5">
    <source>
        <dbReference type="Google" id="ProtNLM"/>
    </source>
</evidence>
<keyword evidence="1" id="KW-1133">Transmembrane helix</keyword>
<gene>
    <name evidence="3" type="ORF">C7377_0827</name>
</gene>
<feature type="chain" id="PRO_5029459068" description="Oxygen tolerance protein BatD" evidence="2">
    <location>
        <begin position="22"/>
        <end position="321"/>
    </location>
</feature>